<accession>A0ABW9USM4</accession>
<dbReference type="PANTHER" id="PTHR43434">
    <property type="entry name" value="PHOSPHOGLYCOLATE PHOSPHATASE"/>
    <property type="match status" value="1"/>
</dbReference>
<dbReference type="EC" id="3.1.3.18" evidence="4"/>
<comment type="similarity">
    <text evidence="3">Belongs to the HAD-like hydrolase superfamily. CbbY/CbbZ/Gph/YieH family.</text>
</comment>
<evidence type="ECO:0000256" key="4">
    <source>
        <dbReference type="ARBA" id="ARBA00013078"/>
    </source>
</evidence>
<keyword evidence="6" id="KW-1185">Reference proteome</keyword>
<dbReference type="RefSeq" id="WP_011889920.1">
    <property type="nucleotide sequence ID" value="NZ_WUBZ01000054.1"/>
</dbReference>
<evidence type="ECO:0000256" key="1">
    <source>
        <dbReference type="ARBA" id="ARBA00000830"/>
    </source>
</evidence>
<dbReference type="InterPro" id="IPR023198">
    <property type="entry name" value="PGP-like_dom2"/>
</dbReference>
<name>A0ABW9USM4_CHLPH</name>
<gene>
    <name evidence="5" type="ORF">GJ685_08825</name>
</gene>
<dbReference type="SFLD" id="SFLDG01129">
    <property type="entry name" value="C1.5:_HAD__Beta-PGM__Phosphata"/>
    <property type="match status" value="1"/>
</dbReference>
<evidence type="ECO:0000256" key="2">
    <source>
        <dbReference type="ARBA" id="ARBA00004818"/>
    </source>
</evidence>
<dbReference type="InterPro" id="IPR050155">
    <property type="entry name" value="HAD-like_hydrolase_sf"/>
</dbReference>
<dbReference type="InterPro" id="IPR041492">
    <property type="entry name" value="HAD_2"/>
</dbReference>
<evidence type="ECO:0000313" key="6">
    <source>
        <dbReference type="Proteomes" id="UP000489351"/>
    </source>
</evidence>
<evidence type="ECO:0000313" key="5">
    <source>
        <dbReference type="EMBL" id="MWV55155.1"/>
    </source>
</evidence>
<reference evidence="5 6" key="1">
    <citation type="submission" date="2019-11" db="EMBL/GenBank/DDBJ databases">
        <title>Green- and brown-colored morphotypes of Chlorobia in the stratified aquatic ecosystems of Kandalaksha Gulf (White Sea): A model for study of the accessory genome evolution.</title>
        <authorList>
            <person name="Grouzdev D.S."/>
        </authorList>
    </citation>
    <scope>NUCLEOTIDE SEQUENCE [LARGE SCALE GENOMIC DNA]</scope>
    <source>
        <strain evidence="5 6">ZM</strain>
    </source>
</reference>
<dbReference type="Gene3D" id="1.10.150.240">
    <property type="entry name" value="Putative phosphatase, domain 2"/>
    <property type="match status" value="1"/>
</dbReference>
<dbReference type="SFLD" id="SFLDS00003">
    <property type="entry name" value="Haloacid_Dehalogenase"/>
    <property type="match status" value="1"/>
</dbReference>
<dbReference type="InterPro" id="IPR023214">
    <property type="entry name" value="HAD_sf"/>
</dbReference>
<dbReference type="SUPFAM" id="SSF56784">
    <property type="entry name" value="HAD-like"/>
    <property type="match status" value="1"/>
</dbReference>
<sequence length="218" mass="24242">MKPTDYDHFSFDLDGTIIDSIPVMEKAWNQVCREFGVTVPFIAYKDKIGVPFNAILDRLGLDELGAEFEQRYFELTGEHIDEIQVFDGFSEFLDKVKASECTTSIITSKPSTNTHAILAKAGITVDAVVCSDEVNLGKPHQESFQHVLNSIKGKTPSRCIYFGDGLPDFIFSVNAGMEYCHCNFGVHGALSPLLFPKPYAINSWKELDGHPNTCHSTL</sequence>
<dbReference type="Pfam" id="PF13419">
    <property type="entry name" value="HAD_2"/>
    <property type="match status" value="1"/>
</dbReference>
<comment type="pathway">
    <text evidence="2">Organic acid metabolism; glycolate biosynthesis; glycolate from 2-phosphoglycolate: step 1/1.</text>
</comment>
<evidence type="ECO:0000256" key="3">
    <source>
        <dbReference type="ARBA" id="ARBA00006171"/>
    </source>
</evidence>
<dbReference type="InterPro" id="IPR036412">
    <property type="entry name" value="HAD-like_sf"/>
</dbReference>
<organism evidence="5 6">
    <name type="scientific">Chlorobium phaeovibrioides</name>
    <dbReference type="NCBI Taxonomy" id="1094"/>
    <lineage>
        <taxon>Bacteria</taxon>
        <taxon>Pseudomonadati</taxon>
        <taxon>Chlorobiota</taxon>
        <taxon>Chlorobiia</taxon>
        <taxon>Chlorobiales</taxon>
        <taxon>Chlorobiaceae</taxon>
        <taxon>Chlorobium/Pelodictyon group</taxon>
        <taxon>Chlorobium</taxon>
    </lineage>
</organism>
<dbReference type="EMBL" id="WUBZ01000054">
    <property type="protein sequence ID" value="MWV55155.1"/>
    <property type="molecule type" value="Genomic_DNA"/>
</dbReference>
<dbReference type="Gene3D" id="3.40.50.1000">
    <property type="entry name" value="HAD superfamily/HAD-like"/>
    <property type="match status" value="1"/>
</dbReference>
<comment type="catalytic activity">
    <reaction evidence="1">
        <text>2-phosphoglycolate + H2O = glycolate + phosphate</text>
        <dbReference type="Rhea" id="RHEA:14369"/>
        <dbReference type="ChEBI" id="CHEBI:15377"/>
        <dbReference type="ChEBI" id="CHEBI:29805"/>
        <dbReference type="ChEBI" id="CHEBI:43474"/>
        <dbReference type="ChEBI" id="CHEBI:58033"/>
        <dbReference type="EC" id="3.1.3.18"/>
    </reaction>
</comment>
<dbReference type="PANTHER" id="PTHR43434:SF1">
    <property type="entry name" value="PHOSPHOGLYCOLATE PHOSPHATASE"/>
    <property type="match status" value="1"/>
</dbReference>
<dbReference type="Proteomes" id="UP000489351">
    <property type="component" value="Unassembled WGS sequence"/>
</dbReference>
<protein>
    <recommendedName>
        <fullName evidence="4">phosphoglycolate phosphatase</fullName>
        <ecNumber evidence="4">3.1.3.18</ecNumber>
    </recommendedName>
</protein>
<comment type="caution">
    <text evidence="5">The sequence shown here is derived from an EMBL/GenBank/DDBJ whole genome shotgun (WGS) entry which is preliminary data.</text>
</comment>
<proteinExistence type="inferred from homology"/>